<comment type="subcellular location">
    <subcellularLocation>
        <location evidence="1">Cell inner membrane</location>
    </subcellularLocation>
</comment>
<dbReference type="GO" id="GO:0005886">
    <property type="term" value="C:plasma membrane"/>
    <property type="evidence" value="ECO:0007669"/>
    <property type="project" value="UniProtKB-SubCell"/>
</dbReference>
<proteinExistence type="predicted"/>
<evidence type="ECO:0000256" key="5">
    <source>
        <dbReference type="ARBA" id="ARBA00022692"/>
    </source>
</evidence>
<comment type="caution">
    <text evidence="11">The sequence shown here is derived from an EMBL/GenBank/DDBJ whole genome shotgun (WGS) entry which is preliminary data.</text>
</comment>
<feature type="compositionally biased region" description="Pro residues" evidence="9">
    <location>
        <begin position="144"/>
        <end position="171"/>
    </location>
</feature>
<feature type="domain" description="Type II secretion system protein GspC N-terminal" evidence="10">
    <location>
        <begin position="61"/>
        <end position="127"/>
    </location>
</feature>
<feature type="region of interest" description="Disordered" evidence="9">
    <location>
        <begin position="126"/>
        <end position="187"/>
    </location>
</feature>
<keyword evidence="3" id="KW-1003">Cell membrane</keyword>
<evidence type="ECO:0000256" key="6">
    <source>
        <dbReference type="ARBA" id="ARBA00022927"/>
    </source>
</evidence>
<evidence type="ECO:0000256" key="4">
    <source>
        <dbReference type="ARBA" id="ARBA00022519"/>
    </source>
</evidence>
<dbReference type="EMBL" id="WNKX01000002">
    <property type="protein sequence ID" value="MTW09797.1"/>
    <property type="molecule type" value="Genomic_DNA"/>
</dbReference>
<dbReference type="OrthoDB" id="8778618at2"/>
<keyword evidence="2" id="KW-0813">Transport</keyword>
<dbReference type="GO" id="GO:0015031">
    <property type="term" value="P:protein transport"/>
    <property type="evidence" value="ECO:0007669"/>
    <property type="project" value="UniProtKB-KW"/>
</dbReference>
<keyword evidence="4" id="KW-0997">Cell inner membrane</keyword>
<keyword evidence="7" id="KW-1133">Transmembrane helix</keyword>
<evidence type="ECO:0000313" key="11">
    <source>
        <dbReference type="EMBL" id="MTW09797.1"/>
    </source>
</evidence>
<evidence type="ECO:0000313" key="12">
    <source>
        <dbReference type="Proteomes" id="UP000472320"/>
    </source>
</evidence>
<reference evidence="11 12" key="1">
    <citation type="submission" date="2019-11" db="EMBL/GenBank/DDBJ databases">
        <title>Type strains purchased from KCTC, JCM and DSMZ.</title>
        <authorList>
            <person name="Lu H."/>
        </authorList>
    </citation>
    <scope>NUCLEOTIDE SEQUENCE [LARGE SCALE GENOMIC DNA]</scope>
    <source>
        <strain evidence="11 12">JCM 31587</strain>
    </source>
</reference>
<keyword evidence="6" id="KW-0653">Protein transport</keyword>
<dbReference type="Pfam" id="PF11356">
    <property type="entry name" value="T2SSC"/>
    <property type="match status" value="1"/>
</dbReference>
<keyword evidence="8" id="KW-0472">Membrane</keyword>
<evidence type="ECO:0000256" key="8">
    <source>
        <dbReference type="ARBA" id="ARBA00023136"/>
    </source>
</evidence>
<dbReference type="Proteomes" id="UP000472320">
    <property type="component" value="Unassembled WGS sequence"/>
</dbReference>
<keyword evidence="5" id="KW-0812">Transmembrane</keyword>
<dbReference type="RefSeq" id="WP_155452744.1">
    <property type="nucleotide sequence ID" value="NZ_WNKX01000002.1"/>
</dbReference>
<evidence type="ECO:0000256" key="1">
    <source>
        <dbReference type="ARBA" id="ARBA00004533"/>
    </source>
</evidence>
<evidence type="ECO:0000256" key="2">
    <source>
        <dbReference type="ARBA" id="ARBA00022448"/>
    </source>
</evidence>
<evidence type="ECO:0000259" key="10">
    <source>
        <dbReference type="Pfam" id="PF11356"/>
    </source>
</evidence>
<gene>
    <name evidence="11" type="ORF">GM658_04225</name>
</gene>
<protein>
    <recommendedName>
        <fullName evidence="10">Type II secretion system protein GspC N-terminal domain-containing protein</fullName>
    </recommendedName>
</protein>
<keyword evidence="12" id="KW-1185">Reference proteome</keyword>
<dbReference type="Gene3D" id="2.30.30.830">
    <property type="match status" value="1"/>
</dbReference>
<name>A0A6L6QD87_9BURK</name>
<evidence type="ECO:0000256" key="9">
    <source>
        <dbReference type="SAM" id="MobiDB-lite"/>
    </source>
</evidence>
<dbReference type="InterPro" id="IPR024961">
    <property type="entry name" value="T2SS_GspC_N"/>
</dbReference>
<accession>A0A6L6QD87</accession>
<evidence type="ECO:0000256" key="7">
    <source>
        <dbReference type="ARBA" id="ARBA00022989"/>
    </source>
</evidence>
<sequence>MKRLPLICSVAAVAVLSASLAYWGMQLFKPKQRPLAAVPVAQQPEANMDAARGLFGGNTAVAVASNYQLKGVVADTRGHGSVAIISADNQPAKAYPVGSEVGPGTTVKDVQPRFVILMEGGMQKRLDLPSDQGVSSSGGMAGPVPGPGGPQEPPAVPLPQPVTPMTPPPVQMAPAQPAVMGGTPPTR</sequence>
<dbReference type="AlphaFoldDB" id="A0A6L6QD87"/>
<organism evidence="11 12">
    <name type="scientific">Massilia eburnea</name>
    <dbReference type="NCBI Taxonomy" id="1776165"/>
    <lineage>
        <taxon>Bacteria</taxon>
        <taxon>Pseudomonadati</taxon>
        <taxon>Pseudomonadota</taxon>
        <taxon>Betaproteobacteria</taxon>
        <taxon>Burkholderiales</taxon>
        <taxon>Oxalobacteraceae</taxon>
        <taxon>Telluria group</taxon>
        <taxon>Massilia</taxon>
    </lineage>
</organism>
<evidence type="ECO:0000256" key="3">
    <source>
        <dbReference type="ARBA" id="ARBA00022475"/>
    </source>
</evidence>